<dbReference type="AlphaFoldDB" id="A0A8H4UCE9"/>
<evidence type="ECO:0000313" key="2">
    <source>
        <dbReference type="EMBL" id="KAF4973858.1"/>
    </source>
</evidence>
<accession>A0A8H4UCE9</accession>
<proteinExistence type="predicted"/>
<dbReference type="OrthoDB" id="5422061at2759"/>
<feature type="region of interest" description="Disordered" evidence="1">
    <location>
        <begin position="1"/>
        <end position="48"/>
    </location>
</feature>
<reference evidence="2" key="1">
    <citation type="journal article" date="2020" name="BMC Genomics">
        <title>Correction to: Identification and distribution of gene clusters required for synthesis of sphingolipid metabolism inhibitors in diverse species of the filamentous fungus Fusarium.</title>
        <authorList>
            <person name="Kim H.S."/>
            <person name="Lohmar J.M."/>
            <person name="Busman M."/>
            <person name="Brown D.W."/>
            <person name="Naumann T.A."/>
            <person name="Divon H.H."/>
            <person name="Lysoe E."/>
            <person name="Uhlig S."/>
            <person name="Proctor R.H."/>
        </authorList>
    </citation>
    <scope>NUCLEOTIDE SEQUENCE</scope>
    <source>
        <strain evidence="2">NRRL 22465</strain>
    </source>
</reference>
<comment type="caution">
    <text evidence="2">The sequence shown here is derived from an EMBL/GenBank/DDBJ whole genome shotgun (WGS) entry which is preliminary data.</text>
</comment>
<dbReference type="Proteomes" id="UP000635477">
    <property type="component" value="Unassembled WGS sequence"/>
</dbReference>
<organism evidence="2 3">
    <name type="scientific">Fusarium zealandicum</name>
    <dbReference type="NCBI Taxonomy" id="1053134"/>
    <lineage>
        <taxon>Eukaryota</taxon>
        <taxon>Fungi</taxon>
        <taxon>Dikarya</taxon>
        <taxon>Ascomycota</taxon>
        <taxon>Pezizomycotina</taxon>
        <taxon>Sordariomycetes</taxon>
        <taxon>Hypocreomycetidae</taxon>
        <taxon>Hypocreales</taxon>
        <taxon>Nectriaceae</taxon>
        <taxon>Fusarium</taxon>
        <taxon>Fusarium staphyleae species complex</taxon>
    </lineage>
</organism>
<gene>
    <name evidence="2" type="ORF">FZEAL_9176</name>
</gene>
<evidence type="ECO:0000256" key="1">
    <source>
        <dbReference type="SAM" id="MobiDB-lite"/>
    </source>
</evidence>
<dbReference type="EMBL" id="JABEYC010000831">
    <property type="protein sequence ID" value="KAF4973858.1"/>
    <property type="molecule type" value="Genomic_DNA"/>
</dbReference>
<feature type="region of interest" description="Disordered" evidence="1">
    <location>
        <begin position="110"/>
        <end position="153"/>
    </location>
</feature>
<keyword evidence="3" id="KW-1185">Reference proteome</keyword>
<protein>
    <submittedName>
        <fullName evidence="2">Uncharacterized protein</fullName>
    </submittedName>
</protein>
<evidence type="ECO:0000313" key="3">
    <source>
        <dbReference type="Proteomes" id="UP000635477"/>
    </source>
</evidence>
<sequence length="153" mass="16994">MVPGPGASSSNPTPKPKRGPKPKPLSERKQKPFSPVKRKEESHSHAKKVRVLLYLLNHRIYDPKANTRGSQRARPVDGYRPPYISEAAAWSLVKKNTIHGWWKKKDKILGVSPTETPSNGGTETPLMVEGGEEGRQHVALTEGSRQSDETVQQ</sequence>
<reference evidence="2" key="2">
    <citation type="submission" date="2020-05" db="EMBL/GenBank/DDBJ databases">
        <authorList>
            <person name="Kim H.-S."/>
            <person name="Proctor R.H."/>
            <person name="Brown D.W."/>
        </authorList>
    </citation>
    <scope>NUCLEOTIDE SEQUENCE</scope>
    <source>
        <strain evidence="2">NRRL 22465</strain>
    </source>
</reference>
<name>A0A8H4UCE9_9HYPO</name>
<feature type="compositionally biased region" description="Polar residues" evidence="1">
    <location>
        <begin position="113"/>
        <end position="122"/>
    </location>
</feature>